<accession>A0ABY6Q821</accession>
<dbReference type="SUPFAM" id="SSF51569">
    <property type="entry name" value="Aldolase"/>
    <property type="match status" value="1"/>
</dbReference>
<dbReference type="Gene3D" id="3.20.20.70">
    <property type="entry name" value="Aldolase class I"/>
    <property type="match status" value="1"/>
</dbReference>
<evidence type="ECO:0000256" key="7">
    <source>
        <dbReference type="ARBA" id="ARBA00047508"/>
    </source>
</evidence>
<comment type="catalytic activity">
    <reaction evidence="7 8">
        <text>D-erythrose 4-phosphate + phosphoenolpyruvate + H2O = 7-phospho-2-dehydro-3-deoxy-D-arabino-heptonate + phosphate</text>
        <dbReference type="Rhea" id="RHEA:14717"/>
        <dbReference type="ChEBI" id="CHEBI:15377"/>
        <dbReference type="ChEBI" id="CHEBI:16897"/>
        <dbReference type="ChEBI" id="CHEBI:43474"/>
        <dbReference type="ChEBI" id="CHEBI:58394"/>
        <dbReference type="ChEBI" id="CHEBI:58702"/>
        <dbReference type="EC" id="2.5.1.54"/>
    </reaction>
</comment>
<dbReference type="PIRSF" id="PIRSF001361">
    <property type="entry name" value="DAHP_synthase"/>
    <property type="match status" value="1"/>
</dbReference>
<dbReference type="EMBL" id="CP036501">
    <property type="protein sequence ID" value="UZP75051.1"/>
    <property type="molecule type" value="Genomic_DNA"/>
</dbReference>
<reference evidence="10 11" key="1">
    <citation type="submission" date="2019-02" db="EMBL/GenBank/DDBJ databases">
        <title>Halieaceae_genomes.</title>
        <authorList>
            <person name="Li S.-H."/>
        </authorList>
    </citation>
    <scope>NUCLEOTIDE SEQUENCE [LARGE SCALE GENOMIC DNA]</scope>
    <source>
        <strain evidence="10 11">JH123</strain>
    </source>
</reference>
<dbReference type="Proteomes" id="UP001317963">
    <property type="component" value="Chromosome"/>
</dbReference>
<comment type="pathway">
    <text evidence="2 8">Metabolic intermediate biosynthesis; chorismate biosynthesis; chorismate from D-erythrose 4-phosphate and phosphoenolpyruvate: step 1/7.</text>
</comment>
<keyword evidence="6 8" id="KW-0057">Aromatic amino acid biosynthesis</keyword>
<comment type="similarity">
    <text evidence="3 8">Belongs to the class-I DAHP synthase family.</text>
</comment>
<dbReference type="GO" id="GO:0003849">
    <property type="term" value="F:3-deoxy-7-phosphoheptulonate synthase activity"/>
    <property type="evidence" value="ECO:0007669"/>
    <property type="project" value="UniProtKB-EC"/>
</dbReference>
<dbReference type="PANTHER" id="PTHR21225:SF12">
    <property type="entry name" value="PHOSPHO-2-DEHYDRO-3-DEOXYHEPTONATE ALDOLASE, TYROSINE-INHIBITED"/>
    <property type="match status" value="1"/>
</dbReference>
<dbReference type="NCBIfam" id="TIGR00034">
    <property type="entry name" value="aroFGH"/>
    <property type="match status" value="1"/>
</dbReference>
<dbReference type="PANTHER" id="PTHR21225">
    <property type="entry name" value="PHOSPHO-2-DEHYDRO-3-DEOXYHEPTONATE ALDOLASE DAHP SYNTHETASE"/>
    <property type="match status" value="1"/>
</dbReference>
<dbReference type="InterPro" id="IPR013785">
    <property type="entry name" value="Aldolase_TIM"/>
</dbReference>
<evidence type="ECO:0000256" key="2">
    <source>
        <dbReference type="ARBA" id="ARBA00004688"/>
    </source>
</evidence>
<name>A0ABY6Q821_9GAMM</name>
<evidence type="ECO:0000313" key="11">
    <source>
        <dbReference type="Proteomes" id="UP001317963"/>
    </source>
</evidence>
<keyword evidence="5 8" id="KW-0808">Transferase</keyword>
<keyword evidence="4 8" id="KW-0028">Amino-acid biosynthesis</keyword>
<dbReference type="InterPro" id="IPR006219">
    <property type="entry name" value="DAHP_synth_1"/>
</dbReference>
<protein>
    <recommendedName>
        <fullName evidence="8">Phospho-2-dehydro-3-deoxyheptonate aldolase</fullName>
        <ecNumber evidence="8">2.5.1.54</ecNumber>
    </recommendedName>
</protein>
<dbReference type="EC" id="2.5.1.54" evidence="8"/>
<dbReference type="NCBIfam" id="NF009395">
    <property type="entry name" value="PRK12755.1"/>
    <property type="match status" value="1"/>
</dbReference>
<dbReference type="InterPro" id="IPR006218">
    <property type="entry name" value="DAHP1/KDSA"/>
</dbReference>
<feature type="domain" description="DAHP synthetase I/KDSA" evidence="9">
    <location>
        <begin position="52"/>
        <end position="348"/>
    </location>
</feature>
<evidence type="ECO:0000256" key="4">
    <source>
        <dbReference type="ARBA" id="ARBA00022605"/>
    </source>
</evidence>
<gene>
    <name evidence="10" type="ORF">E0F26_10010</name>
</gene>
<evidence type="ECO:0000256" key="5">
    <source>
        <dbReference type="ARBA" id="ARBA00022679"/>
    </source>
</evidence>
<comment type="function">
    <text evidence="1 8">Stereospecific condensation of phosphoenolpyruvate (PEP) and D-erythrose-4-phosphate (E4P) giving rise to 3-deoxy-D-arabino-heptulosonate-7-phosphate (DAHP).</text>
</comment>
<dbReference type="NCBIfam" id="NF009396">
    <property type="entry name" value="PRK12756.1"/>
    <property type="match status" value="1"/>
</dbReference>
<evidence type="ECO:0000256" key="3">
    <source>
        <dbReference type="ARBA" id="ARBA00007985"/>
    </source>
</evidence>
<evidence type="ECO:0000256" key="6">
    <source>
        <dbReference type="ARBA" id="ARBA00023141"/>
    </source>
</evidence>
<keyword evidence="11" id="KW-1185">Reference proteome</keyword>
<organism evidence="10 11">
    <name type="scientific">Candidatus Paraluminiphilus aquimaris</name>
    <dbReference type="NCBI Taxonomy" id="2518994"/>
    <lineage>
        <taxon>Bacteria</taxon>
        <taxon>Pseudomonadati</taxon>
        <taxon>Pseudomonadota</taxon>
        <taxon>Gammaproteobacteria</taxon>
        <taxon>Cellvibrionales</taxon>
        <taxon>Halieaceae</taxon>
        <taxon>Candidatus Paraluminiphilus</taxon>
    </lineage>
</organism>
<proteinExistence type="inferred from homology"/>
<evidence type="ECO:0000256" key="1">
    <source>
        <dbReference type="ARBA" id="ARBA00003726"/>
    </source>
</evidence>
<evidence type="ECO:0000259" key="9">
    <source>
        <dbReference type="Pfam" id="PF00793"/>
    </source>
</evidence>
<evidence type="ECO:0000256" key="8">
    <source>
        <dbReference type="PIRNR" id="PIRNR001361"/>
    </source>
</evidence>
<dbReference type="Pfam" id="PF00793">
    <property type="entry name" value="DAHP_synth_1"/>
    <property type="match status" value="1"/>
</dbReference>
<sequence length="355" mass="38324">MSKLGVVVSLENVSTIDDVRIDGIDDLVSPNEIIARYPVPTETAALIETTRSRIAKIMRGEDPRLLVVIGPCSIHDADAALDYAQKLMRIREQYADKLEIVMRTYFEKPRTSLGWKGYINDPFLNDSFKINDGLALARELLLSINNMGLPTAGEFLDAITPQYVADLMSWGAIGARTTESQNHRQLASGLSCPVGFKNGTEGNVQIAVDAIRAAGASHHFLSVTKTGSAAIVKTAGNHDCHLILRGGLKPNYDSTSVREAELLLENAGLTTGLMVDCSHANSQKDHAKQIGVCQSIVDQRRQAGCPIKGVMIESHLVGGNQPIARPDALTYGQSITDACLSWADSEMLLDALAQG</sequence>
<evidence type="ECO:0000313" key="10">
    <source>
        <dbReference type="EMBL" id="UZP75051.1"/>
    </source>
</evidence>